<dbReference type="SUPFAM" id="SSF53474">
    <property type="entry name" value="alpha/beta-Hydrolases"/>
    <property type="match status" value="1"/>
</dbReference>
<accession>A0A6G9Z4H5</accession>
<dbReference type="RefSeq" id="WP_167487829.1">
    <property type="nucleotide sequence ID" value="NZ_CP046173.1"/>
</dbReference>
<proteinExistence type="predicted"/>
<dbReference type="AlphaFoldDB" id="A0A6G9Z4H5"/>
<name>A0A6G9Z4H5_9NOCA</name>
<dbReference type="GO" id="GO:0046503">
    <property type="term" value="P:glycerolipid catabolic process"/>
    <property type="evidence" value="ECO:0007669"/>
    <property type="project" value="TreeGrafter"/>
</dbReference>
<keyword evidence="2" id="KW-0378">Hydrolase</keyword>
<dbReference type="InterPro" id="IPR029058">
    <property type="entry name" value="AB_hydrolase_fold"/>
</dbReference>
<organism evidence="2 3">
    <name type="scientific">Nocardia terpenica</name>
    <dbReference type="NCBI Taxonomy" id="455432"/>
    <lineage>
        <taxon>Bacteria</taxon>
        <taxon>Bacillati</taxon>
        <taxon>Actinomycetota</taxon>
        <taxon>Actinomycetes</taxon>
        <taxon>Mycobacteriales</taxon>
        <taxon>Nocardiaceae</taxon>
        <taxon>Nocardia</taxon>
    </lineage>
</organism>
<dbReference type="Pfam" id="PF12697">
    <property type="entry name" value="Abhydrolase_6"/>
    <property type="match status" value="1"/>
</dbReference>
<dbReference type="InterPro" id="IPR000073">
    <property type="entry name" value="AB_hydrolase_1"/>
</dbReference>
<dbReference type="Proteomes" id="UP000500953">
    <property type="component" value="Chromosome"/>
</dbReference>
<dbReference type="GO" id="GO:0004806">
    <property type="term" value="F:triacylglycerol lipase activity"/>
    <property type="evidence" value="ECO:0007669"/>
    <property type="project" value="TreeGrafter"/>
</dbReference>
<sequence>MSQAAEITPFTLQGAVGTLAAWDCVPPSGIETRGTALLVPGFTGSKEDFTALLPLVARGGFRCVAYDQRGQYESEGPDDPSGYGIDDFAADLLGVVGQLGGPVHVVGHSFGGYVARTAVVHAPARFRSLTLLASGPSSLDDIAFPPPGAIADLIESGGQEAMWDMMSPALLGSTSDDSKTNFLHRRLLATEKANLVGILRAMQRYPVTPAIVRAAGIPILVAYGDTGDLWAPEIHASFAAELGARTAIYPGVGHLPNEERPQDVSADLVKFWTEVVGS</sequence>
<gene>
    <name evidence="2" type="ORF">F6W96_21510</name>
</gene>
<protein>
    <submittedName>
        <fullName evidence="2">Alpha/beta fold hydrolase</fullName>
    </submittedName>
</protein>
<evidence type="ECO:0000313" key="2">
    <source>
        <dbReference type="EMBL" id="QIS20489.1"/>
    </source>
</evidence>
<dbReference type="Gene3D" id="3.40.50.1820">
    <property type="entry name" value="alpha/beta hydrolase"/>
    <property type="match status" value="1"/>
</dbReference>
<evidence type="ECO:0000313" key="3">
    <source>
        <dbReference type="Proteomes" id="UP000500953"/>
    </source>
</evidence>
<evidence type="ECO:0000259" key="1">
    <source>
        <dbReference type="Pfam" id="PF12697"/>
    </source>
</evidence>
<dbReference type="InterPro" id="IPR050471">
    <property type="entry name" value="AB_hydrolase"/>
</dbReference>
<reference evidence="2 3" key="1">
    <citation type="journal article" date="2019" name="ACS Chem. Biol.">
        <title>Identification and Mobilization of a Cryptic Antibiotic Biosynthesis Gene Locus from a Human-Pathogenic Nocardia Isolate.</title>
        <authorList>
            <person name="Herisse M."/>
            <person name="Ishida K."/>
            <person name="Porter J.L."/>
            <person name="Howden B."/>
            <person name="Hertweck C."/>
            <person name="Stinear T.P."/>
            <person name="Pidot S.J."/>
        </authorList>
    </citation>
    <scope>NUCLEOTIDE SEQUENCE [LARGE SCALE GENOMIC DNA]</scope>
    <source>
        <strain evidence="2 3">AUSMDU00012715</strain>
    </source>
</reference>
<dbReference type="EMBL" id="CP046173">
    <property type="protein sequence ID" value="QIS20489.1"/>
    <property type="molecule type" value="Genomic_DNA"/>
</dbReference>
<dbReference type="PANTHER" id="PTHR43433">
    <property type="entry name" value="HYDROLASE, ALPHA/BETA FOLD FAMILY PROTEIN"/>
    <property type="match status" value="1"/>
</dbReference>
<dbReference type="PANTHER" id="PTHR43433:SF5">
    <property type="entry name" value="AB HYDROLASE-1 DOMAIN-CONTAINING PROTEIN"/>
    <property type="match status" value="1"/>
</dbReference>
<feature type="domain" description="AB hydrolase-1" evidence="1">
    <location>
        <begin position="37"/>
        <end position="265"/>
    </location>
</feature>